<reference evidence="5 6" key="1">
    <citation type="submission" date="2020-07" db="EMBL/GenBank/DDBJ databases">
        <title>Taxonomic revisions and descriptions of new bacterial species based on genomic comparisons in the high-G+C-content subgroup of the family Alcaligenaceae.</title>
        <authorList>
            <person name="Szabo A."/>
            <person name="Felfoldi T."/>
        </authorList>
    </citation>
    <scope>NUCLEOTIDE SEQUENCE [LARGE SCALE GENOMIC DNA]</scope>
    <source>
        <strain evidence="5 6">DSM 25667</strain>
    </source>
</reference>
<dbReference type="PANTHER" id="PTHR30483">
    <property type="entry name" value="LEUCINE-SPECIFIC-BINDING PROTEIN"/>
    <property type="match status" value="1"/>
</dbReference>
<feature type="signal peptide" evidence="3">
    <location>
        <begin position="1"/>
        <end position="21"/>
    </location>
</feature>
<dbReference type="InterPro" id="IPR028082">
    <property type="entry name" value="Peripla_BP_I"/>
</dbReference>
<dbReference type="EMBL" id="JACCEV010000001">
    <property type="protein sequence ID" value="NYT84172.1"/>
    <property type="molecule type" value="Genomic_DNA"/>
</dbReference>
<keyword evidence="6" id="KW-1185">Reference proteome</keyword>
<dbReference type="AlphaFoldDB" id="A0A853GVL8"/>
<sequence length="407" mass="43637">MRLNLIMAGLLTMVGTGTALAATQGISDDVIRIGVMTDLSGPYSATGGRGSIIATEMAVAEFGGEINGKKIEIFTADHQGKPDIAASTARKWLDVDHVDVITEINNSAVALSVYNLAKDKNALVLATGPASDALTFSSCIPTGIHYTYDTFAFANSSVNGLAQTGKKDWFMIAADYAFGKAGEKASRAALAKVDGKIVGGVKFPLNTTDFSSFILSAQSSGASVIGLVSAGADTVNAIKAAKSFGVTQIVAPQFLFIQDVHALGLETAQGVVFGTAFYWNRTDETRKWSEEFYKRMDESSMPSQEHAGQYSAVYQYLKSIEQLGTDDAQAIVADWRGKPINDMFAQNGHLREDGRFVHDMYLAKVKSPAESKSPWDYYDIIATVPGDQAFRPMDQGKCDLKAQALGK</sequence>
<feature type="domain" description="Leucine-binding protein" evidence="4">
    <location>
        <begin position="31"/>
        <end position="366"/>
    </location>
</feature>
<dbReference type="Proteomes" id="UP000554144">
    <property type="component" value="Unassembled WGS sequence"/>
</dbReference>
<accession>A0A853GVL8</accession>
<dbReference type="InterPro" id="IPR028081">
    <property type="entry name" value="Leu-bd"/>
</dbReference>
<evidence type="ECO:0000256" key="2">
    <source>
        <dbReference type="ARBA" id="ARBA00022729"/>
    </source>
</evidence>
<dbReference type="OrthoDB" id="5469508at2"/>
<dbReference type="Pfam" id="PF13458">
    <property type="entry name" value="Peripla_BP_6"/>
    <property type="match status" value="1"/>
</dbReference>
<comment type="similarity">
    <text evidence="1">Belongs to the leucine-binding protein family.</text>
</comment>
<evidence type="ECO:0000313" key="5">
    <source>
        <dbReference type="EMBL" id="NYT84172.1"/>
    </source>
</evidence>
<feature type="chain" id="PRO_5032637033" evidence="3">
    <location>
        <begin position="22"/>
        <end position="407"/>
    </location>
</feature>
<dbReference type="InterPro" id="IPR051010">
    <property type="entry name" value="BCAA_transport"/>
</dbReference>
<dbReference type="RefSeq" id="WP_130038642.1">
    <property type="nucleotide sequence ID" value="NZ_JACCEV010000001.1"/>
</dbReference>
<name>A0A853GVL8_9BURK</name>
<comment type="caution">
    <text evidence="5">The sequence shown here is derived from an EMBL/GenBank/DDBJ whole genome shotgun (WGS) entry which is preliminary data.</text>
</comment>
<organism evidence="5 6">
    <name type="scientific">Pollutimonas harenae</name>
    <dbReference type="NCBI Taxonomy" id="657015"/>
    <lineage>
        <taxon>Bacteria</taxon>
        <taxon>Pseudomonadati</taxon>
        <taxon>Pseudomonadota</taxon>
        <taxon>Betaproteobacteria</taxon>
        <taxon>Burkholderiales</taxon>
        <taxon>Alcaligenaceae</taxon>
        <taxon>Pollutimonas</taxon>
    </lineage>
</organism>
<evidence type="ECO:0000256" key="3">
    <source>
        <dbReference type="SAM" id="SignalP"/>
    </source>
</evidence>
<proteinExistence type="inferred from homology"/>
<dbReference type="Gene3D" id="3.40.50.2300">
    <property type="match status" value="2"/>
</dbReference>
<dbReference type="SUPFAM" id="SSF53822">
    <property type="entry name" value="Periplasmic binding protein-like I"/>
    <property type="match status" value="1"/>
</dbReference>
<evidence type="ECO:0000313" key="6">
    <source>
        <dbReference type="Proteomes" id="UP000554144"/>
    </source>
</evidence>
<protein>
    <submittedName>
        <fullName evidence="5">ABC transporter substrate-binding protein</fullName>
    </submittedName>
</protein>
<keyword evidence="2 3" id="KW-0732">Signal</keyword>
<evidence type="ECO:0000259" key="4">
    <source>
        <dbReference type="Pfam" id="PF13458"/>
    </source>
</evidence>
<evidence type="ECO:0000256" key="1">
    <source>
        <dbReference type="ARBA" id="ARBA00010062"/>
    </source>
</evidence>
<gene>
    <name evidence="5" type="ORF">H0A62_01025</name>
</gene>
<dbReference type="PANTHER" id="PTHR30483:SF6">
    <property type="entry name" value="PERIPLASMIC BINDING PROTEIN OF ABC TRANSPORTER FOR NATURAL AMINO ACIDS"/>
    <property type="match status" value="1"/>
</dbReference>
<dbReference type="CDD" id="cd06327">
    <property type="entry name" value="PBP1_SBP-like"/>
    <property type="match status" value="1"/>
</dbReference>